<evidence type="ECO:0000313" key="2">
    <source>
        <dbReference type="Proteomes" id="UP000001901"/>
    </source>
</evidence>
<protein>
    <submittedName>
        <fullName evidence="1">Uncharacterized protein</fullName>
    </submittedName>
</protein>
<dbReference type="InterPro" id="IPR027417">
    <property type="entry name" value="P-loop_NTPase"/>
</dbReference>
<gene>
    <name evidence="1" type="ordered locus">Arcpr_0895</name>
</gene>
<reference evidence="1 2" key="1">
    <citation type="journal article" date="2010" name="Stand. Genomic Sci.">
        <title>Complete genome sequence of Archaeoglobus profundus type strain (AV18).</title>
        <authorList>
            <person name="von Jan M."/>
            <person name="Lapidus A."/>
            <person name="Del Rio T.G."/>
            <person name="Copeland A."/>
            <person name="Tice H."/>
            <person name="Cheng J.F."/>
            <person name="Lucas S."/>
            <person name="Chen F."/>
            <person name="Nolan M."/>
            <person name="Goodwin L."/>
            <person name="Han C."/>
            <person name="Pitluck S."/>
            <person name="Liolios K."/>
            <person name="Ivanova N."/>
            <person name="Mavromatis K."/>
            <person name="Ovchinnikova G."/>
            <person name="Chertkov O."/>
            <person name="Pati A."/>
            <person name="Chen A."/>
            <person name="Palaniappan K."/>
            <person name="Land M."/>
            <person name="Hauser L."/>
            <person name="Chang Y.J."/>
            <person name="Jeffries C.D."/>
            <person name="Saunders E."/>
            <person name="Brettin T."/>
            <person name="Detter J.C."/>
            <person name="Chain P."/>
            <person name="Eichinger K."/>
            <person name="Huber H."/>
            <person name="Spring S."/>
            <person name="Rohde M."/>
            <person name="Goker M."/>
            <person name="Wirth R."/>
            <person name="Woyke T."/>
            <person name="Bristow J."/>
            <person name="Eisen J.A."/>
            <person name="Markowitz V."/>
            <person name="Hugenholtz P."/>
            <person name="Kyrpides N.C."/>
            <person name="Klenk H.P."/>
        </authorList>
    </citation>
    <scope>NUCLEOTIDE SEQUENCE [LARGE SCALE GENOMIC DNA]</scope>
    <source>
        <strain evidence="2">DSM 5631 / JCM 9629 / NBRC 100127 / Av18</strain>
    </source>
</reference>
<sequence length="313" mass="37155">MSLKVTFAEKLIDEITDGKFELQQGVTVLISGGMGSGKTTFLLHLLDYLYADGREVVFWRGREVDQWHHADRRAQFRIFHHINDKVVFEEDSIRQYYELEPYRTVKEIFEKADNEMINVVYPPSLDWEAKYCDRNLITIFREYKQADVVKSDTLMTVRHAFWYSFIYEMMKDKRFCSLLFDEFDDIAERYCKGFKYYMVSFLMNSLRYFRQKRKSLYSATQVITDIDSRILGKIMYYVYMAGAKIHRESVLDKTKVKFADKGQAFIEDKNTGTWAKFEFPPRGIITPILVQLIREEEELDDELDGIVDLEEVV</sequence>
<proteinExistence type="predicted"/>
<dbReference type="Proteomes" id="UP000001901">
    <property type="component" value="Chromosome"/>
</dbReference>
<dbReference type="KEGG" id="apo:Arcpr_0895"/>
<dbReference type="EMBL" id="CP001857">
    <property type="protein sequence ID" value="ADB57956.1"/>
    <property type="molecule type" value="Genomic_DNA"/>
</dbReference>
<dbReference type="AlphaFoldDB" id="D2RI31"/>
<name>D2RI31_ARCPA</name>
<keyword evidence="2" id="KW-1185">Reference proteome</keyword>
<dbReference type="PaxDb" id="572546-Arcpr_0895"/>
<organism evidence="1 2">
    <name type="scientific">Archaeoglobus profundus (strain DSM 5631 / JCM 9629 / NBRC 100127 / Av18)</name>
    <dbReference type="NCBI Taxonomy" id="572546"/>
    <lineage>
        <taxon>Archaea</taxon>
        <taxon>Methanobacteriati</taxon>
        <taxon>Methanobacteriota</taxon>
        <taxon>Archaeoglobi</taxon>
        <taxon>Archaeoglobales</taxon>
        <taxon>Archaeoglobaceae</taxon>
        <taxon>Archaeoglobus</taxon>
    </lineage>
</organism>
<dbReference type="HOGENOM" id="CLU_887394_0_0_2"/>
<dbReference type="eggNOG" id="arCOG00188">
    <property type="taxonomic scope" value="Archaea"/>
</dbReference>
<dbReference type="GeneID" id="8739560"/>
<dbReference type="SUPFAM" id="SSF52540">
    <property type="entry name" value="P-loop containing nucleoside triphosphate hydrolases"/>
    <property type="match status" value="1"/>
</dbReference>
<dbReference type="RefSeq" id="WP_012940292.1">
    <property type="nucleotide sequence ID" value="NC_013741.1"/>
</dbReference>
<dbReference type="Gene3D" id="3.40.50.300">
    <property type="entry name" value="P-loop containing nucleotide triphosphate hydrolases"/>
    <property type="match status" value="1"/>
</dbReference>
<accession>D2RI31</accession>
<dbReference type="STRING" id="572546.Arcpr_0895"/>
<evidence type="ECO:0000313" key="1">
    <source>
        <dbReference type="EMBL" id="ADB57956.1"/>
    </source>
</evidence>
<dbReference type="OrthoDB" id="359297at2157"/>